<evidence type="ECO:0000313" key="2">
    <source>
        <dbReference type="Proteomes" id="UP000094565"/>
    </source>
</evidence>
<evidence type="ECO:0000313" key="1">
    <source>
        <dbReference type="EMBL" id="ANZ73810.1"/>
    </source>
</evidence>
<organism evidence="1 2">
    <name type="scientific">Komagataella pastoris</name>
    <name type="common">Yeast</name>
    <name type="synonym">Pichia pastoris</name>
    <dbReference type="NCBI Taxonomy" id="4922"/>
    <lineage>
        <taxon>Eukaryota</taxon>
        <taxon>Fungi</taxon>
        <taxon>Dikarya</taxon>
        <taxon>Ascomycota</taxon>
        <taxon>Saccharomycotina</taxon>
        <taxon>Pichiomycetes</taxon>
        <taxon>Pichiales</taxon>
        <taxon>Pichiaceae</taxon>
        <taxon>Komagataella</taxon>
    </lineage>
</organism>
<dbReference type="OrthoDB" id="3979210at2759"/>
<name>A0A1B2J774_PICPA</name>
<gene>
    <name evidence="1" type="primary">YLR224W</name>
    <name evidence="1" type="ORF">ATY40_BA7501030</name>
</gene>
<protein>
    <submittedName>
        <fullName evidence="1">BA75_01030T0</fullName>
    </submittedName>
</protein>
<dbReference type="Proteomes" id="UP000094565">
    <property type="component" value="Chromosome 1"/>
</dbReference>
<accession>A0A1B2J774</accession>
<proteinExistence type="predicted"/>
<dbReference type="AlphaFoldDB" id="A0A1B2J774"/>
<sequence length="630" mass="73231">MVNPELLSVPFQNIDMLLTDLPMDILAMLMKDCPRELRPTCRLFFVLHNDLYFDKMLDEMGPFVLVTLVNSKRHIINYMKSLDYWRGPLRSIISNAYELPVLNWENDLNDAEPSVIDEKMNHSNVLTLLNYQHLRDSWQFVYSLFKNRRLFVEYSDYQVDEPMNYMYRHVLQINKTYLLYYKKTIRLSPDIYNITCALIVNNALGLGTIKFQVLDHSTGKELLVYYPPNNISEMIPQRKLTLLDLGNFAVAPKSKESLVSHGLSYDLNDNKLVEVDIILEETGLYLKSGFTLCYIDVVAYPNKHPIKTQYSPNSTLPLPSDKWLFCYQDDHSSIEPDKVIHILLKNCYKSINKWLSLPALPPLPPKVRRMSVAESLVSFEESEESPSLAPSFMSNSSMVASTNSFLGLNFNPILVSEENEDRIRELGEKLIASAKRNKVKYDCLDSIDFHNYSKVFFSRYVFSVIPRKEKGQLHNAFSRSSLKASENEEGDVSDYDDDATDGDELLTASLNQSVNAANNYAKLLRRARMLLKPKGEYIQRKYKFNTIKDQREFDTQREKDIIRIESHWQRKRLELATLLDLISSFSSNSRDTDPFQLNKHLRLIAELVQDIDYWDNSPLKWKFPPLYELS</sequence>
<reference evidence="1 2" key="1">
    <citation type="submission" date="2016-02" db="EMBL/GenBank/DDBJ databases">
        <title>Comparative genomic and transcriptomic foundation for Pichia pastoris.</title>
        <authorList>
            <person name="Love K.R."/>
            <person name="Shah K.A."/>
            <person name="Whittaker C.A."/>
            <person name="Wu J."/>
            <person name="Bartlett M.C."/>
            <person name="Ma D."/>
            <person name="Leeson R.L."/>
            <person name="Priest M."/>
            <person name="Young S.K."/>
            <person name="Love J.C."/>
        </authorList>
    </citation>
    <scope>NUCLEOTIDE SEQUENCE [LARGE SCALE GENOMIC DNA]</scope>
    <source>
        <strain evidence="1 2">ATCC 28485</strain>
    </source>
</reference>
<keyword evidence="2" id="KW-1185">Reference proteome</keyword>
<dbReference type="EMBL" id="CP014584">
    <property type="protein sequence ID" value="ANZ73810.1"/>
    <property type="molecule type" value="Genomic_DNA"/>
</dbReference>